<protein>
    <recommendedName>
        <fullName evidence="8">GDNF/GAS1 domain-containing protein</fullName>
    </recommendedName>
</protein>
<feature type="domain" description="GDNF/GAS1" evidence="8">
    <location>
        <begin position="166"/>
        <end position="243"/>
    </location>
</feature>
<evidence type="ECO:0000313" key="9">
    <source>
        <dbReference type="EMBL" id="KAL3399973.1"/>
    </source>
</evidence>
<comment type="subcellular location">
    <subcellularLocation>
        <location evidence="1">Cell membrane</location>
    </subcellularLocation>
</comment>
<dbReference type="PANTHER" id="PTHR16840:SF3">
    <property type="entry name" value="GROWTH ARREST-SPECIFIC PROTEIN 1"/>
    <property type="match status" value="1"/>
</dbReference>
<proteinExistence type="predicted"/>
<organism evidence="9 10">
    <name type="scientific">Trichogramma kaykai</name>
    <dbReference type="NCBI Taxonomy" id="54128"/>
    <lineage>
        <taxon>Eukaryota</taxon>
        <taxon>Metazoa</taxon>
        <taxon>Ecdysozoa</taxon>
        <taxon>Arthropoda</taxon>
        <taxon>Hexapoda</taxon>
        <taxon>Insecta</taxon>
        <taxon>Pterygota</taxon>
        <taxon>Neoptera</taxon>
        <taxon>Endopterygota</taxon>
        <taxon>Hymenoptera</taxon>
        <taxon>Apocrita</taxon>
        <taxon>Proctotrupomorpha</taxon>
        <taxon>Chalcidoidea</taxon>
        <taxon>Trichogrammatidae</taxon>
        <taxon>Trichogramma</taxon>
    </lineage>
</organism>
<accession>A0ABD2X529</accession>
<dbReference type="GO" id="GO:0005886">
    <property type="term" value="C:plasma membrane"/>
    <property type="evidence" value="ECO:0007669"/>
    <property type="project" value="UniProtKB-SubCell"/>
</dbReference>
<feature type="domain" description="GDNF/GAS1" evidence="8">
    <location>
        <begin position="74"/>
        <end position="151"/>
    </location>
</feature>
<evidence type="ECO:0000256" key="4">
    <source>
        <dbReference type="ARBA" id="ARBA00023136"/>
    </source>
</evidence>
<keyword evidence="3 7" id="KW-0732">Signal</keyword>
<keyword evidence="10" id="KW-1185">Reference proteome</keyword>
<evidence type="ECO:0000256" key="5">
    <source>
        <dbReference type="ARBA" id="ARBA00023180"/>
    </source>
</evidence>
<feature type="signal peptide" evidence="7">
    <location>
        <begin position="1"/>
        <end position="17"/>
    </location>
</feature>
<evidence type="ECO:0000256" key="1">
    <source>
        <dbReference type="ARBA" id="ARBA00004236"/>
    </source>
</evidence>
<dbReference type="Proteomes" id="UP001627154">
    <property type="component" value="Unassembled WGS sequence"/>
</dbReference>
<keyword evidence="2" id="KW-1003">Cell membrane</keyword>
<feature type="chain" id="PRO_5044809911" description="GDNF/GAS1 domain-containing protein" evidence="7">
    <location>
        <begin position="18"/>
        <end position="339"/>
    </location>
</feature>
<name>A0ABD2X529_9HYME</name>
<evidence type="ECO:0000256" key="7">
    <source>
        <dbReference type="SAM" id="SignalP"/>
    </source>
</evidence>
<reference evidence="9 10" key="1">
    <citation type="journal article" date="2024" name="bioRxiv">
        <title>A reference genome for Trichogramma kaykai: A tiny desert-dwelling parasitoid wasp with competing sex-ratio distorters.</title>
        <authorList>
            <person name="Culotta J."/>
            <person name="Lindsey A.R."/>
        </authorList>
    </citation>
    <scope>NUCLEOTIDE SEQUENCE [LARGE SCALE GENOMIC DNA]</scope>
    <source>
        <strain evidence="9 10">KSX58</strain>
    </source>
</reference>
<evidence type="ECO:0000259" key="8">
    <source>
        <dbReference type="SMART" id="SM00907"/>
    </source>
</evidence>
<dbReference type="EMBL" id="JBJJXI010000054">
    <property type="protein sequence ID" value="KAL3399973.1"/>
    <property type="molecule type" value="Genomic_DNA"/>
</dbReference>
<dbReference type="InterPro" id="IPR016017">
    <property type="entry name" value="GDNF/GAS1"/>
</dbReference>
<sequence>MRSSIPLLLYFLLLVQSFDTVLVSASRLFPIATSLGIRLNNGENDTTTTTTTSGGSSVTEEEVDAQAVNATMRCDDANLRCAYRAGCGRALQHYLTRCASVLQGDVNECPEFCQHALIGLMSTDEGKELMTCQCAKDDALCRRSKQRAEICRASVTSTLNRERVSCRVAQWICNGDVQCSTALQYYNGYCKRMFHGKKCTKHCRNSINILRRQEKAAKLSTCFCDGTEDYDCNAIQRNMEVLCFNKPSSPRHNYDDMPNRTSSSSGAGDRAGGGAGPNGHGKGGSQSSGSGDVRTNRVPSRASTTTSASRSWRILLLGLVLLLHSSLTHCAFGVSTLGK</sequence>
<evidence type="ECO:0000256" key="3">
    <source>
        <dbReference type="ARBA" id="ARBA00022729"/>
    </source>
</evidence>
<feature type="region of interest" description="Disordered" evidence="6">
    <location>
        <begin position="253"/>
        <end position="305"/>
    </location>
</feature>
<keyword evidence="4" id="KW-0472">Membrane</keyword>
<dbReference type="InterPro" id="IPR039596">
    <property type="entry name" value="GAS1"/>
</dbReference>
<feature type="compositionally biased region" description="Gly residues" evidence="6">
    <location>
        <begin position="269"/>
        <end position="286"/>
    </location>
</feature>
<evidence type="ECO:0000256" key="2">
    <source>
        <dbReference type="ARBA" id="ARBA00022475"/>
    </source>
</evidence>
<dbReference type="AlphaFoldDB" id="A0ABD2X529"/>
<dbReference type="Pfam" id="PF02351">
    <property type="entry name" value="GDNF"/>
    <property type="match status" value="1"/>
</dbReference>
<comment type="caution">
    <text evidence="9">The sequence shown here is derived from an EMBL/GenBank/DDBJ whole genome shotgun (WGS) entry which is preliminary data.</text>
</comment>
<dbReference type="PANTHER" id="PTHR16840">
    <property type="entry name" value="GROWTH ARREST-SPECIFIC PROTEIN 1"/>
    <property type="match status" value="1"/>
</dbReference>
<keyword evidence="5" id="KW-0325">Glycoprotein</keyword>
<gene>
    <name evidence="9" type="ORF">TKK_006598</name>
</gene>
<evidence type="ECO:0000256" key="6">
    <source>
        <dbReference type="SAM" id="MobiDB-lite"/>
    </source>
</evidence>
<evidence type="ECO:0000313" key="10">
    <source>
        <dbReference type="Proteomes" id="UP001627154"/>
    </source>
</evidence>
<dbReference type="SMART" id="SM00907">
    <property type="entry name" value="GDNF"/>
    <property type="match status" value="2"/>
</dbReference>